<evidence type="ECO:0000256" key="3">
    <source>
        <dbReference type="ARBA" id="ARBA00022692"/>
    </source>
</evidence>
<evidence type="ECO:0000256" key="6">
    <source>
        <dbReference type="SAM" id="Phobius"/>
    </source>
</evidence>
<dbReference type="GO" id="GO:0008250">
    <property type="term" value="C:oligosaccharyltransferase complex"/>
    <property type="evidence" value="ECO:0007669"/>
    <property type="project" value="TreeGrafter"/>
</dbReference>
<dbReference type="Proteomes" id="UP000478008">
    <property type="component" value="Unassembled WGS sequence"/>
</dbReference>
<dbReference type="InterPro" id="IPR036249">
    <property type="entry name" value="Thioredoxin-like_sf"/>
</dbReference>
<feature type="signal peptide" evidence="7">
    <location>
        <begin position="1"/>
        <end position="20"/>
    </location>
</feature>
<dbReference type="Gene3D" id="3.40.30.10">
    <property type="entry name" value="Glutaredoxin"/>
    <property type="match status" value="1"/>
</dbReference>
<evidence type="ECO:0000313" key="10">
    <source>
        <dbReference type="Proteomes" id="UP000478008"/>
    </source>
</evidence>
<dbReference type="SUPFAM" id="SSF52833">
    <property type="entry name" value="Thioredoxin-like"/>
    <property type="match status" value="1"/>
</dbReference>
<sequence length="349" mass="39438">MNLRITFCLLFFIAISLVKASLPREVLSERASNSNGNIITINSDEFVSVFDGVGDRDYYLAVEFTAASPDSRCELCKTLHPIFESVAYTVGKKVTNANVYFVEIDAEDHLAKMKEAGLRDIPKLWIYPPFDSVYKSSNADPYDTRLPFPSNINLTSAHYEFNVPQGAPVSDYELLYAKFVSSICNVNVHIDKKTDISSILKSFIIFTVVFRLLKKKYSNFTEMLRDKNMYICICLFLIYINMSGFNFCIQRGVPFLTQSKKGKVQVLAGGAQYQQGSEMIISILFQLGFTVMLAALIVVPQYFSGPNASLFIISASTGLFLLYNVFTTMFIAKDHDYPFNAIEMFHQEL</sequence>
<evidence type="ECO:0000313" key="8">
    <source>
        <dbReference type="EMBL" id="KAF6016157.1"/>
    </source>
</evidence>
<evidence type="ECO:0000256" key="1">
    <source>
        <dbReference type="ARBA" id="ARBA00004477"/>
    </source>
</evidence>
<reference evidence="8 11" key="2">
    <citation type="journal article" date="2020" name="Appl. Microbiol. Biotechnol.">
        <title>Targeted gene deletion in Brettanomyces bruxellensis with an expression-free CRISPR-Cas9 system.</title>
        <authorList>
            <person name="Varela C."/>
            <person name="Bartel C."/>
            <person name="Onetto C."/>
            <person name="Borneman A."/>
        </authorList>
    </citation>
    <scope>NUCLEOTIDE SEQUENCE [LARGE SCALE GENOMIC DNA]</scope>
    <source>
        <strain evidence="8 11">AWRI1613</strain>
    </source>
</reference>
<keyword evidence="5 6" id="KW-0472">Membrane</keyword>
<dbReference type="Pfam" id="PF04756">
    <property type="entry name" value="OST3_OST6"/>
    <property type="match status" value="1"/>
</dbReference>
<organism evidence="9 10">
    <name type="scientific">Dekkera bruxellensis</name>
    <name type="common">Brettanomyces custersii</name>
    <dbReference type="NCBI Taxonomy" id="5007"/>
    <lineage>
        <taxon>Eukaryota</taxon>
        <taxon>Fungi</taxon>
        <taxon>Dikarya</taxon>
        <taxon>Ascomycota</taxon>
        <taxon>Saccharomycotina</taxon>
        <taxon>Pichiomycetes</taxon>
        <taxon>Pichiales</taxon>
        <taxon>Pichiaceae</taxon>
        <taxon>Brettanomyces</taxon>
    </lineage>
</organism>
<keyword evidence="4 6" id="KW-1133">Transmembrane helix</keyword>
<feature type="transmembrane region" description="Helical" evidence="6">
    <location>
        <begin position="279"/>
        <end position="299"/>
    </location>
</feature>
<keyword evidence="3 6" id="KW-0812">Transmembrane</keyword>
<evidence type="ECO:0000256" key="5">
    <source>
        <dbReference type="ARBA" id="ARBA00023136"/>
    </source>
</evidence>
<comment type="subcellular location">
    <subcellularLocation>
        <location evidence="1">Endoplasmic reticulum membrane</location>
        <topology evidence="1">Multi-pass membrane protein</topology>
    </subcellularLocation>
</comment>
<proteinExistence type="inferred from homology"/>
<reference evidence="9 10" key="1">
    <citation type="submission" date="2019-07" db="EMBL/GenBank/DDBJ databases">
        <authorList>
            <person name="Friedrich A."/>
            <person name="Schacherer J."/>
        </authorList>
    </citation>
    <scope>NUCLEOTIDE SEQUENCE [LARGE SCALE GENOMIC DNA]</scope>
</reference>
<name>A0A7D9GZF3_DEKBR</name>
<dbReference type="AlphaFoldDB" id="A0A7D9GZF3"/>
<feature type="chain" id="PRO_5036202174" evidence="7">
    <location>
        <begin position="21"/>
        <end position="349"/>
    </location>
</feature>
<evidence type="ECO:0000313" key="9">
    <source>
        <dbReference type="EMBL" id="VUG16748.1"/>
    </source>
</evidence>
<feature type="transmembrane region" description="Helical" evidence="6">
    <location>
        <begin position="196"/>
        <end position="213"/>
    </location>
</feature>
<dbReference type="Proteomes" id="UP000568158">
    <property type="component" value="Unassembled WGS sequence"/>
</dbReference>
<dbReference type="EMBL" id="CABFWN010000001">
    <property type="protein sequence ID" value="VUG16748.1"/>
    <property type="molecule type" value="Genomic_DNA"/>
</dbReference>
<accession>A0A7D9GZF3</accession>
<dbReference type="PANTHER" id="PTHR12692:SF3">
    <property type="entry name" value="DOLICHYL-DIPHOSPHOOLIGOSACCHARIDE--PROTEIN GLYCOSYLTRANSFERASE SUBUNIT OST6"/>
    <property type="match status" value="1"/>
</dbReference>
<feature type="transmembrane region" description="Helical" evidence="6">
    <location>
        <begin position="311"/>
        <end position="332"/>
    </location>
</feature>
<dbReference type="GO" id="GO:0018279">
    <property type="term" value="P:protein N-linked glycosylation via asparagine"/>
    <property type="evidence" value="ECO:0007669"/>
    <property type="project" value="TreeGrafter"/>
</dbReference>
<dbReference type="EMBL" id="JABCYN010000003">
    <property type="protein sequence ID" value="KAF6016157.1"/>
    <property type="molecule type" value="Genomic_DNA"/>
</dbReference>
<evidence type="ECO:0000256" key="4">
    <source>
        <dbReference type="ARBA" id="ARBA00022989"/>
    </source>
</evidence>
<protein>
    <submittedName>
        <fullName evidence="9">DEBR0S1_24674g1_1</fullName>
    </submittedName>
</protein>
<keyword evidence="7" id="KW-0732">Signal</keyword>
<evidence type="ECO:0000313" key="11">
    <source>
        <dbReference type="Proteomes" id="UP000568158"/>
    </source>
</evidence>
<feature type="transmembrane region" description="Helical" evidence="6">
    <location>
        <begin position="229"/>
        <end position="247"/>
    </location>
</feature>
<evidence type="ECO:0000256" key="7">
    <source>
        <dbReference type="SAM" id="SignalP"/>
    </source>
</evidence>
<evidence type="ECO:0000256" key="2">
    <source>
        <dbReference type="ARBA" id="ARBA00009561"/>
    </source>
</evidence>
<gene>
    <name evidence="9" type="ORF">DEBR0S1_24674G</name>
    <name evidence="8" type="ORF">HII12_000198</name>
</gene>
<dbReference type="PANTHER" id="PTHR12692">
    <property type="entry name" value="DOLICHYL-DIPHOSPHOOLIGOSACCHARIDE--PROTEIN GLYCOSYLTRANSFERASE-RELATED"/>
    <property type="match status" value="1"/>
</dbReference>
<comment type="similarity">
    <text evidence="2">Belongs to the OST3/OST6 family.</text>
</comment>
<dbReference type="InterPro" id="IPR021149">
    <property type="entry name" value="OligosaccharylTrfase_OST3/OST6"/>
</dbReference>
<keyword evidence="10" id="KW-1185">Reference proteome</keyword>